<evidence type="ECO:0000313" key="3">
    <source>
        <dbReference type="Proteomes" id="UP000238877"/>
    </source>
</evidence>
<feature type="transmembrane region" description="Helical" evidence="1">
    <location>
        <begin position="65"/>
        <end position="87"/>
    </location>
</feature>
<proteinExistence type="predicted"/>
<keyword evidence="1" id="KW-0812">Transmembrane</keyword>
<reference evidence="2 3" key="1">
    <citation type="submission" date="2018-01" db="EMBL/GenBank/DDBJ databases">
        <title>Draft genome sequences of clinical isolates and type strains of oral Veillonella including Veillonella infantum sp., nov.</title>
        <authorList>
            <person name="Mashima I."/>
            <person name="Liao Y.-C."/>
            <person name="Sabharwal A."/>
            <person name="Haase E.M."/>
            <person name="Nakazawa F."/>
            <person name="Scannapieco F.A."/>
        </authorList>
    </citation>
    <scope>NUCLEOTIDE SEQUENCE [LARGE SCALE GENOMIC DNA]</scope>
    <source>
        <strain evidence="2 3">Y6</strain>
    </source>
</reference>
<sequence length="153" mass="16147">MSRSEKLTQFVIVVCISAILTAIGNIMDGKHVFSDSLLGVAILAGIATIGAVISSLPYANKFPMVFWVSLVGVLISLPGMPGQPWVIEKTSHITFLATTTPVLAYAGLSLGKDLGAFRRLSWRIIPVALAVTAGTFICATALAQIVLHLEGLI</sequence>
<name>A0A2S7ZP17_9FIRM</name>
<keyword evidence="1" id="KW-1133">Transmembrane helix</keyword>
<dbReference type="Proteomes" id="UP000238877">
    <property type="component" value="Unassembled WGS sequence"/>
</dbReference>
<dbReference type="OrthoDB" id="6443879at2"/>
<comment type="caution">
    <text evidence="2">The sequence shown here is derived from an EMBL/GenBank/DDBJ whole genome shotgun (WGS) entry which is preliminary data.</text>
</comment>
<evidence type="ECO:0008006" key="4">
    <source>
        <dbReference type="Google" id="ProtNLM"/>
    </source>
</evidence>
<feature type="transmembrane region" description="Helical" evidence="1">
    <location>
        <begin position="7"/>
        <end position="27"/>
    </location>
</feature>
<organism evidence="2 3">
    <name type="scientific">Veillonella tobetsuensis</name>
    <dbReference type="NCBI Taxonomy" id="1110546"/>
    <lineage>
        <taxon>Bacteria</taxon>
        <taxon>Bacillati</taxon>
        <taxon>Bacillota</taxon>
        <taxon>Negativicutes</taxon>
        <taxon>Veillonellales</taxon>
        <taxon>Veillonellaceae</taxon>
        <taxon>Veillonella</taxon>
    </lineage>
</organism>
<feature type="transmembrane region" description="Helical" evidence="1">
    <location>
        <begin position="123"/>
        <end position="147"/>
    </location>
</feature>
<dbReference type="STRING" id="1110546.GCA_001078375_01131"/>
<feature type="transmembrane region" description="Helical" evidence="1">
    <location>
        <begin position="33"/>
        <end position="53"/>
    </location>
</feature>
<accession>A0A2S7ZP17</accession>
<dbReference type="AlphaFoldDB" id="A0A2S7ZP17"/>
<gene>
    <name evidence="2" type="ORF">VTHSUH11_07850</name>
</gene>
<protein>
    <recommendedName>
        <fullName evidence="4">DUF340 domain-containing protein</fullName>
    </recommendedName>
</protein>
<evidence type="ECO:0000313" key="2">
    <source>
        <dbReference type="EMBL" id="PQL24887.1"/>
    </source>
</evidence>
<evidence type="ECO:0000256" key="1">
    <source>
        <dbReference type="SAM" id="Phobius"/>
    </source>
</evidence>
<dbReference type="EMBL" id="PPDF01000012">
    <property type="protein sequence ID" value="PQL24887.1"/>
    <property type="molecule type" value="Genomic_DNA"/>
</dbReference>
<dbReference type="RefSeq" id="WP_059362677.1">
    <property type="nucleotide sequence ID" value="NZ_BBXI01000013.1"/>
</dbReference>
<feature type="transmembrane region" description="Helical" evidence="1">
    <location>
        <begin position="93"/>
        <end position="111"/>
    </location>
</feature>
<keyword evidence="1" id="KW-0472">Membrane</keyword>